<dbReference type="Pfam" id="PF04488">
    <property type="entry name" value="Gly_transf_sug"/>
    <property type="match status" value="1"/>
</dbReference>
<dbReference type="GO" id="GO:0016020">
    <property type="term" value="C:membrane"/>
    <property type="evidence" value="ECO:0007669"/>
    <property type="project" value="GOC"/>
</dbReference>
<proteinExistence type="predicted"/>
<organism evidence="2 3">
    <name type="scientific">Paraclostridium sordellii</name>
    <name type="common">Clostridium sordellii</name>
    <dbReference type="NCBI Taxonomy" id="1505"/>
    <lineage>
        <taxon>Bacteria</taxon>
        <taxon>Bacillati</taxon>
        <taxon>Bacillota</taxon>
        <taxon>Clostridia</taxon>
        <taxon>Peptostreptococcales</taxon>
        <taxon>Peptostreptococcaceae</taxon>
        <taxon>Paraclostridium</taxon>
    </lineage>
</organism>
<dbReference type="AlphaFoldDB" id="A0A9P1L125"/>
<evidence type="ECO:0000313" key="3">
    <source>
        <dbReference type="Proteomes" id="UP000049685"/>
    </source>
</evidence>
<accession>A0A9P1L125</accession>
<dbReference type="InterPro" id="IPR007577">
    <property type="entry name" value="GlycoTrfase_DXD_sugar-bd_CS"/>
</dbReference>
<keyword evidence="1" id="KW-0808">Transferase</keyword>
<dbReference type="Gene3D" id="3.90.550.20">
    <property type="match status" value="1"/>
</dbReference>
<dbReference type="EMBL" id="CDNY01000014">
    <property type="protein sequence ID" value="CEO33972.1"/>
    <property type="molecule type" value="Genomic_DNA"/>
</dbReference>
<dbReference type="InterPro" id="IPR029044">
    <property type="entry name" value="Nucleotide-diphossugar_trans"/>
</dbReference>
<dbReference type="SUPFAM" id="SSF53448">
    <property type="entry name" value="Nucleotide-diphospho-sugar transferases"/>
    <property type="match status" value="1"/>
</dbReference>
<dbReference type="Proteomes" id="UP000049685">
    <property type="component" value="Unassembled WGS sequence"/>
</dbReference>
<comment type="caution">
    <text evidence="2">The sequence shown here is derived from an EMBL/GenBank/DDBJ whole genome shotgun (WGS) entry which is preliminary data.</text>
</comment>
<evidence type="ECO:0000256" key="1">
    <source>
        <dbReference type="ARBA" id="ARBA00022679"/>
    </source>
</evidence>
<name>A0A9P1L125_PARSO</name>
<dbReference type="GO" id="GO:0051999">
    <property type="term" value="P:mannosyl-inositol phosphorylceramide biosynthetic process"/>
    <property type="evidence" value="ECO:0007669"/>
    <property type="project" value="TreeGrafter"/>
</dbReference>
<dbReference type="RefSeq" id="WP_057558990.1">
    <property type="nucleotide sequence ID" value="NZ_CDNY01000014.1"/>
</dbReference>
<dbReference type="GO" id="GO:0000030">
    <property type="term" value="F:mannosyltransferase activity"/>
    <property type="evidence" value="ECO:0007669"/>
    <property type="project" value="TreeGrafter"/>
</dbReference>
<gene>
    <name evidence="2" type="ORF">UMC4404_18671</name>
</gene>
<keyword evidence="2" id="KW-0328">Glycosyltransferase</keyword>
<dbReference type="PANTHER" id="PTHR32385:SF15">
    <property type="entry name" value="INOSITOL PHOSPHOCERAMIDE MANNOSYLTRANSFERASE 1"/>
    <property type="match status" value="1"/>
</dbReference>
<reference evidence="3" key="1">
    <citation type="submission" date="2015-01" db="EMBL/GenBank/DDBJ databases">
        <authorList>
            <person name="Aslett A.Martin."/>
            <person name="De Silva Nishadi"/>
        </authorList>
    </citation>
    <scope>NUCLEOTIDE SEQUENCE [LARGE SCALE GENOMIC DNA]</scope>
    <source>
        <strain evidence="3">UMC4404</strain>
    </source>
</reference>
<evidence type="ECO:0000313" key="2">
    <source>
        <dbReference type="EMBL" id="CEO33972.1"/>
    </source>
</evidence>
<dbReference type="PANTHER" id="PTHR32385">
    <property type="entry name" value="MANNOSYL PHOSPHORYLINOSITOL CERAMIDE SYNTHASE"/>
    <property type="match status" value="1"/>
</dbReference>
<sequence>MAIPKIIHYVWVGGNPKSKDIKRCMRTWKKHLKDYEIIEWNEENFDINSNEFVRQAYEAKKWAYVSDYIRAYAIYHYGGIYLDTDVLVLDDLEDLLQNKAFVGYENPQYPFTAVFGAEKEHPLLKSILDYYENLSFEFDVNDQYKNVNTKTVSDILIEDYGCELGNKEQLLRTGIKVYKDNVLCNPSKDSKTIHIFTGTWLEGQSNFAKNLNRIVRLRLTTKNRAKLYSYYRNSK</sequence>
<protein>
    <submittedName>
        <fullName evidence="2">Mannosyltransferase OCH1</fullName>
    </submittedName>
</protein>
<dbReference type="InterPro" id="IPR051706">
    <property type="entry name" value="Glycosyltransferase_domain"/>
</dbReference>